<dbReference type="RefSeq" id="WP_091989473.1">
    <property type="nucleotide sequence ID" value="NZ_FOLO01000050.1"/>
</dbReference>
<feature type="region of interest" description="Disordered" evidence="1">
    <location>
        <begin position="143"/>
        <end position="165"/>
    </location>
</feature>
<evidence type="ECO:0008006" key="4">
    <source>
        <dbReference type="Google" id="ProtNLM"/>
    </source>
</evidence>
<organism evidence="2 3">
    <name type="scientific">Pseudoalteromonas denitrificans DSM 6059</name>
    <dbReference type="NCBI Taxonomy" id="1123010"/>
    <lineage>
        <taxon>Bacteria</taxon>
        <taxon>Pseudomonadati</taxon>
        <taxon>Pseudomonadota</taxon>
        <taxon>Gammaproteobacteria</taxon>
        <taxon>Alteromonadales</taxon>
        <taxon>Pseudoalteromonadaceae</taxon>
        <taxon>Pseudoalteromonas</taxon>
    </lineage>
</organism>
<proteinExistence type="predicted"/>
<feature type="region of interest" description="Disordered" evidence="1">
    <location>
        <begin position="22"/>
        <end position="48"/>
    </location>
</feature>
<gene>
    <name evidence="2" type="ORF">SAMN02745724_04261</name>
</gene>
<name>A0A1I1RK52_9GAMM</name>
<dbReference type="EMBL" id="FOLO01000050">
    <property type="protein sequence ID" value="SFD34522.1"/>
    <property type="molecule type" value="Genomic_DNA"/>
</dbReference>
<dbReference type="AlphaFoldDB" id="A0A1I1RK52"/>
<evidence type="ECO:0000313" key="2">
    <source>
        <dbReference type="EMBL" id="SFD34522.1"/>
    </source>
</evidence>
<protein>
    <recommendedName>
        <fullName evidence="4">FlxA-like protein</fullName>
    </recommendedName>
</protein>
<accession>A0A1I1RK52</accession>
<reference evidence="2 3" key="1">
    <citation type="submission" date="2016-10" db="EMBL/GenBank/DDBJ databases">
        <authorList>
            <person name="de Groot N.N."/>
        </authorList>
    </citation>
    <scope>NUCLEOTIDE SEQUENCE [LARGE SCALE GENOMIC DNA]</scope>
    <source>
        <strain evidence="2 3">DSM 6059</strain>
    </source>
</reference>
<dbReference type="Proteomes" id="UP000198862">
    <property type="component" value="Unassembled WGS sequence"/>
</dbReference>
<feature type="compositionally biased region" description="Basic and acidic residues" evidence="1">
    <location>
        <begin position="143"/>
        <end position="159"/>
    </location>
</feature>
<sequence>MNINALNSAAQALTLQKTNFPASNAISNDTTPQVDRYTPSNQKPNNENTYEHLANKAQKPNQNSEKEKVQPMTDNEIKAMFADLRQGLLDQRLGIDREKIEEIKVKIEELQREIAKLKSRGEPTSELEKQLENLYEQLDKEYQKGREHLKDDNKDENKNKINISI</sequence>
<keyword evidence="3" id="KW-1185">Reference proteome</keyword>
<evidence type="ECO:0000256" key="1">
    <source>
        <dbReference type="SAM" id="MobiDB-lite"/>
    </source>
</evidence>
<evidence type="ECO:0000313" key="3">
    <source>
        <dbReference type="Proteomes" id="UP000198862"/>
    </source>
</evidence>